<sequence>MLRTKMEPQSKPNFLPIKAWYLGHKYFEEPYHLFWESTDKMSIGYGVAEAVSRHTEEVDLPWVAKEIWFWEANDYSDKVLGVETFEQPTHSNFLGYQYSGYFRQGPPLPVAIPSMQYRRWTDAPQGGGNIVIKFDGSSSAWSGPVYKTFVDWLNVIVQYRSVLRGFEGNEKWETAHRFA</sequence>
<protein>
    <submittedName>
        <fullName evidence="1">Uncharacterized protein</fullName>
    </submittedName>
</protein>
<dbReference type="AlphaFoldDB" id="A0AAD7KB41"/>
<accession>A0AAD7KB41</accession>
<organism evidence="1 2">
    <name type="scientific">Mycena maculata</name>
    <dbReference type="NCBI Taxonomy" id="230809"/>
    <lineage>
        <taxon>Eukaryota</taxon>
        <taxon>Fungi</taxon>
        <taxon>Dikarya</taxon>
        <taxon>Basidiomycota</taxon>
        <taxon>Agaricomycotina</taxon>
        <taxon>Agaricomycetes</taxon>
        <taxon>Agaricomycetidae</taxon>
        <taxon>Agaricales</taxon>
        <taxon>Marasmiineae</taxon>
        <taxon>Mycenaceae</taxon>
        <taxon>Mycena</taxon>
    </lineage>
</organism>
<dbReference type="Proteomes" id="UP001215280">
    <property type="component" value="Unassembled WGS sequence"/>
</dbReference>
<gene>
    <name evidence="1" type="ORF">DFH07DRAFT_385692</name>
</gene>
<dbReference type="EMBL" id="JARJLG010000004">
    <property type="protein sequence ID" value="KAJ7781743.1"/>
    <property type="molecule type" value="Genomic_DNA"/>
</dbReference>
<proteinExistence type="predicted"/>
<name>A0AAD7KB41_9AGAR</name>
<comment type="caution">
    <text evidence="1">The sequence shown here is derived from an EMBL/GenBank/DDBJ whole genome shotgun (WGS) entry which is preliminary data.</text>
</comment>
<keyword evidence="2" id="KW-1185">Reference proteome</keyword>
<evidence type="ECO:0000313" key="2">
    <source>
        <dbReference type="Proteomes" id="UP001215280"/>
    </source>
</evidence>
<evidence type="ECO:0000313" key="1">
    <source>
        <dbReference type="EMBL" id="KAJ7781743.1"/>
    </source>
</evidence>
<reference evidence="1" key="1">
    <citation type="submission" date="2023-03" db="EMBL/GenBank/DDBJ databases">
        <title>Massive genome expansion in bonnet fungi (Mycena s.s.) driven by repeated elements and novel gene families across ecological guilds.</title>
        <authorList>
            <consortium name="Lawrence Berkeley National Laboratory"/>
            <person name="Harder C.B."/>
            <person name="Miyauchi S."/>
            <person name="Viragh M."/>
            <person name="Kuo A."/>
            <person name="Thoen E."/>
            <person name="Andreopoulos B."/>
            <person name="Lu D."/>
            <person name="Skrede I."/>
            <person name="Drula E."/>
            <person name="Henrissat B."/>
            <person name="Morin E."/>
            <person name="Kohler A."/>
            <person name="Barry K."/>
            <person name="LaButti K."/>
            <person name="Morin E."/>
            <person name="Salamov A."/>
            <person name="Lipzen A."/>
            <person name="Mereny Z."/>
            <person name="Hegedus B."/>
            <person name="Baldrian P."/>
            <person name="Stursova M."/>
            <person name="Weitz H."/>
            <person name="Taylor A."/>
            <person name="Grigoriev I.V."/>
            <person name="Nagy L.G."/>
            <person name="Martin F."/>
            <person name="Kauserud H."/>
        </authorList>
    </citation>
    <scope>NUCLEOTIDE SEQUENCE</scope>
    <source>
        <strain evidence="1">CBHHK188m</strain>
    </source>
</reference>